<evidence type="ECO:0000313" key="1">
    <source>
        <dbReference type="EMBL" id="EQD80867.1"/>
    </source>
</evidence>
<comment type="caution">
    <text evidence="1">The sequence shown here is derived from an EMBL/GenBank/DDBJ whole genome shotgun (WGS) entry which is preliminary data.</text>
</comment>
<organism evidence="1">
    <name type="scientific">mine drainage metagenome</name>
    <dbReference type="NCBI Taxonomy" id="410659"/>
    <lineage>
        <taxon>unclassified sequences</taxon>
        <taxon>metagenomes</taxon>
        <taxon>ecological metagenomes</taxon>
    </lineage>
</organism>
<protein>
    <submittedName>
        <fullName evidence="1">Uncharacterized protein</fullName>
    </submittedName>
</protein>
<name>T1CEB3_9ZZZZ</name>
<sequence>MNQPKESLYKSIVQQREMLTELLYEPLHQLAEACSQVWSDRAKMETVLSDAFSSV</sequence>
<proteinExistence type="predicted"/>
<reference evidence="1" key="2">
    <citation type="journal article" date="2014" name="ISME J.">
        <title>Microbial stratification in low pH oxic and suboxic macroscopic growths along an acid mine drainage.</title>
        <authorList>
            <person name="Mendez-Garcia C."/>
            <person name="Mesa V."/>
            <person name="Sprenger R.R."/>
            <person name="Richter M."/>
            <person name="Diez M.S."/>
            <person name="Solano J."/>
            <person name="Bargiela R."/>
            <person name="Golyshina O.V."/>
            <person name="Manteca A."/>
            <person name="Ramos J.L."/>
            <person name="Gallego J.R."/>
            <person name="Llorente I."/>
            <person name="Martins Dos Santos V.A."/>
            <person name="Jensen O.N."/>
            <person name="Pelaez A.I."/>
            <person name="Sanchez J."/>
            <person name="Ferrer M."/>
        </authorList>
    </citation>
    <scope>NUCLEOTIDE SEQUENCE</scope>
</reference>
<gene>
    <name evidence="1" type="ORF">B1A_00435</name>
</gene>
<reference evidence="1" key="1">
    <citation type="submission" date="2013-08" db="EMBL/GenBank/DDBJ databases">
        <authorList>
            <person name="Mendez C."/>
            <person name="Richter M."/>
            <person name="Ferrer M."/>
            <person name="Sanchez J."/>
        </authorList>
    </citation>
    <scope>NUCLEOTIDE SEQUENCE</scope>
</reference>
<accession>T1CEB3</accession>
<feature type="non-terminal residue" evidence="1">
    <location>
        <position position="55"/>
    </location>
</feature>
<dbReference type="EMBL" id="AUZX01000326">
    <property type="protein sequence ID" value="EQD80867.1"/>
    <property type="molecule type" value="Genomic_DNA"/>
</dbReference>
<dbReference type="AlphaFoldDB" id="T1CEB3"/>